<feature type="compositionally biased region" description="Basic residues" evidence="1">
    <location>
        <begin position="143"/>
        <end position="165"/>
    </location>
</feature>
<evidence type="ECO:0000313" key="3">
    <source>
        <dbReference type="Proteomes" id="UP000562929"/>
    </source>
</evidence>
<dbReference type="PANTHER" id="PTHR28042:SF1">
    <property type="entry name" value="E3 UBIQUITIN-PROTEIN LIGASE COMPLEX SLX5-SLX8 SUBUNIT SLX5"/>
    <property type="match status" value="1"/>
</dbReference>
<dbReference type="AlphaFoldDB" id="A0A8H4Q9C0"/>
<dbReference type="EMBL" id="JAACLJ010000002">
    <property type="protein sequence ID" value="KAF4591381.1"/>
    <property type="molecule type" value="Genomic_DNA"/>
</dbReference>
<evidence type="ECO:0000256" key="1">
    <source>
        <dbReference type="SAM" id="MobiDB-lite"/>
    </source>
</evidence>
<dbReference type="OrthoDB" id="2398441at2759"/>
<dbReference type="GO" id="GO:0033768">
    <property type="term" value="C:SUMO-targeted ubiquitin ligase complex"/>
    <property type="evidence" value="ECO:0007669"/>
    <property type="project" value="TreeGrafter"/>
</dbReference>
<comment type="caution">
    <text evidence="2">The sequence shown here is derived from an EMBL/GenBank/DDBJ whole genome shotgun (WGS) entry which is preliminary data.</text>
</comment>
<dbReference type="Proteomes" id="UP000562929">
    <property type="component" value="Unassembled WGS sequence"/>
</dbReference>
<evidence type="ECO:0000313" key="2">
    <source>
        <dbReference type="EMBL" id="KAF4591381.1"/>
    </source>
</evidence>
<dbReference type="GO" id="GO:0004842">
    <property type="term" value="F:ubiquitin-protein transferase activity"/>
    <property type="evidence" value="ECO:0007669"/>
    <property type="project" value="TreeGrafter"/>
</dbReference>
<dbReference type="PANTHER" id="PTHR28042">
    <property type="entry name" value="E3 UBIQUITIN-PROTEIN LIGASE COMPLEX SLX5-SLX8 SUBUNIT SLX5"/>
    <property type="match status" value="1"/>
</dbReference>
<feature type="region of interest" description="Disordered" evidence="1">
    <location>
        <begin position="35"/>
        <end position="109"/>
    </location>
</feature>
<keyword evidence="3" id="KW-1185">Reference proteome</keyword>
<dbReference type="SUPFAM" id="SSF57850">
    <property type="entry name" value="RING/U-box"/>
    <property type="match status" value="1"/>
</dbReference>
<sequence>MPAGELQVGSDDEIVEIAASPRRLDADDREVFMSNQSLGFRPSLQPRNRQVAPRQDTPLAVIDLTDEPDSPEQQRSQPHLQLPVGRNPRRTNSQNVTPPQLSRSDSTLISPFTSVIDLTDDSPEDPIPSDSSSLLRPRQSFLHHHHRQAHHRNHHHHHHHHHRSRPVPPQRPGYHPHPDHLLELEILNGTGLIPNVARGVQRMAAGALFIPDILRRGAFNVPSLNYAAAAAAVLDEDRDPSPKPPMEVVSSAREGFTRDTLADAGDQAERIVVCPACNEELAYDPSDTTARSNGSRKRKRAPGEHHFWALKKCGHVYCADCFENRKPTKALPHGAGFRSPGDKSGTSAAANDLRCVVANCDTKIAHKTEWIGIFL</sequence>
<name>A0A8H4Q9C0_9HYPO</name>
<gene>
    <name evidence="2" type="ORF">GQ602_001680</name>
</gene>
<feature type="compositionally biased region" description="Polar residues" evidence="1">
    <location>
        <begin position="90"/>
        <end position="109"/>
    </location>
</feature>
<accession>A0A8H4Q9C0</accession>
<organism evidence="2 3">
    <name type="scientific">Ophiocordyceps camponoti-floridani</name>
    <dbReference type="NCBI Taxonomy" id="2030778"/>
    <lineage>
        <taxon>Eukaryota</taxon>
        <taxon>Fungi</taxon>
        <taxon>Dikarya</taxon>
        <taxon>Ascomycota</taxon>
        <taxon>Pezizomycotina</taxon>
        <taxon>Sordariomycetes</taxon>
        <taxon>Hypocreomycetidae</taxon>
        <taxon>Hypocreales</taxon>
        <taxon>Ophiocordycipitaceae</taxon>
        <taxon>Ophiocordyceps</taxon>
    </lineage>
</organism>
<proteinExistence type="predicted"/>
<reference evidence="2 3" key="1">
    <citation type="journal article" date="2020" name="G3 (Bethesda)">
        <title>Genetic Underpinnings of Host Manipulation by Ophiocordyceps as Revealed by Comparative Transcriptomics.</title>
        <authorList>
            <person name="Will I."/>
            <person name="Das B."/>
            <person name="Trinh T."/>
            <person name="Brachmann A."/>
            <person name="Ohm R.A."/>
            <person name="de Bekker C."/>
        </authorList>
    </citation>
    <scope>NUCLEOTIDE SEQUENCE [LARGE SCALE GENOMIC DNA]</scope>
    <source>
        <strain evidence="2 3">EC05</strain>
    </source>
</reference>
<protein>
    <submittedName>
        <fullName evidence="2">Cell cycle control protein</fullName>
    </submittedName>
</protein>
<feature type="region of interest" description="Disordered" evidence="1">
    <location>
        <begin position="143"/>
        <end position="179"/>
    </location>
</feature>
<dbReference type="InterPro" id="IPR038886">
    <property type="entry name" value="E3_SLX5/Rfp1"/>
</dbReference>